<evidence type="ECO:0000256" key="1">
    <source>
        <dbReference type="ARBA" id="ARBA00022723"/>
    </source>
</evidence>
<keyword evidence="3" id="KW-0862">Zinc</keyword>
<dbReference type="NCBIfam" id="NF033459">
    <property type="entry name" value="DksA_like"/>
    <property type="match status" value="1"/>
</dbReference>
<keyword evidence="2" id="KW-0863">Zinc-finger</keyword>
<dbReference type="RefSeq" id="WP_154570919.1">
    <property type="nucleotide sequence ID" value="NZ_VWSJ01000021.1"/>
</dbReference>
<dbReference type="Pfam" id="PF01258">
    <property type="entry name" value="zf-dskA_traR"/>
    <property type="match status" value="1"/>
</dbReference>
<feature type="zinc finger region" description="dksA C4-type" evidence="4">
    <location>
        <begin position="84"/>
        <end position="108"/>
    </location>
</feature>
<dbReference type="Gene3D" id="1.20.120.910">
    <property type="entry name" value="DksA, coiled-coil domain"/>
    <property type="match status" value="1"/>
</dbReference>
<evidence type="ECO:0000256" key="3">
    <source>
        <dbReference type="ARBA" id="ARBA00022833"/>
    </source>
</evidence>
<dbReference type="PANTHER" id="PTHR33823">
    <property type="entry name" value="RNA POLYMERASE-BINDING TRANSCRIPTION FACTOR DKSA-RELATED"/>
    <property type="match status" value="1"/>
</dbReference>
<dbReference type="InterPro" id="IPR000962">
    <property type="entry name" value="Znf_DskA_TraR"/>
</dbReference>
<gene>
    <name evidence="7" type="primary">dksA</name>
    <name evidence="7" type="ORF">F1B92_05650</name>
</gene>
<dbReference type="EMBL" id="VWSJ01000021">
    <property type="protein sequence ID" value="MSN96653.1"/>
    <property type="molecule type" value="Genomic_DNA"/>
</dbReference>
<evidence type="ECO:0000256" key="4">
    <source>
        <dbReference type="PROSITE-ProRule" id="PRU00510"/>
    </source>
</evidence>
<dbReference type="InterPro" id="IPR020458">
    <property type="entry name" value="Znf_DskA_TraR_CS"/>
</dbReference>
<dbReference type="Proteomes" id="UP000476338">
    <property type="component" value="Unassembled WGS sequence"/>
</dbReference>
<evidence type="ECO:0000259" key="5">
    <source>
        <dbReference type="Pfam" id="PF01258"/>
    </source>
</evidence>
<evidence type="ECO:0000256" key="2">
    <source>
        <dbReference type="ARBA" id="ARBA00022771"/>
    </source>
</evidence>
<organism evidence="7 8">
    <name type="scientific">Campylobacter portucalensis</name>
    <dbReference type="NCBI Taxonomy" id="2608384"/>
    <lineage>
        <taxon>Bacteria</taxon>
        <taxon>Pseudomonadati</taxon>
        <taxon>Campylobacterota</taxon>
        <taxon>Epsilonproteobacteria</taxon>
        <taxon>Campylobacterales</taxon>
        <taxon>Campylobacteraceae</taxon>
        <taxon>Campylobacter</taxon>
    </lineage>
</organism>
<dbReference type="InterPro" id="IPR037187">
    <property type="entry name" value="DnaK_N"/>
</dbReference>
<feature type="domain" description="DnaK suppressor protein DksA N-terminal" evidence="6">
    <location>
        <begin position="6"/>
        <end position="76"/>
    </location>
</feature>
<name>A0A6L5WLG7_9BACT</name>
<dbReference type="AlphaFoldDB" id="A0A6L5WLG7"/>
<proteinExistence type="predicted"/>
<reference evidence="7 8" key="2">
    <citation type="submission" date="2020-03" db="EMBL/GenBank/DDBJ databases">
        <title>Campylobacter portucalensis sp. nov., a new species of Campylobacter isolated from the reproductive tract of bulls.</title>
        <authorList>
            <person name="Silva M.F."/>
            <person name="Pereira G."/>
            <person name="Carneiro C."/>
            <person name="Hemphill A."/>
            <person name="Mateus L."/>
            <person name="Lopes-Da-Costa L."/>
            <person name="Silva E."/>
        </authorList>
    </citation>
    <scope>NUCLEOTIDE SEQUENCE [LARGE SCALE GENOMIC DNA]</scope>
    <source>
        <strain evidence="7 8">FMV-PI01</strain>
    </source>
</reference>
<dbReference type="SUPFAM" id="SSF109635">
    <property type="entry name" value="DnaK suppressor protein DksA, alpha-hairpin domain"/>
    <property type="match status" value="1"/>
</dbReference>
<keyword evidence="1" id="KW-0479">Metal-binding</keyword>
<evidence type="ECO:0000313" key="7">
    <source>
        <dbReference type="EMBL" id="MSN96653.1"/>
    </source>
</evidence>
<sequence>MKKSDLDYFKKILIDKKEQIIKNINYCSRDLKELMHSATSDELDAASINTDTNLEYCIATQQQKELQDIEISLEKINNNSYGICEMCEDDIDIARLKAKPNAKFCIICKEISEKNR</sequence>
<dbReference type="SUPFAM" id="SSF57716">
    <property type="entry name" value="Glucocorticoid receptor-like (DNA-binding domain)"/>
    <property type="match status" value="1"/>
</dbReference>
<dbReference type="Pfam" id="PF21157">
    <property type="entry name" value="DksA_N"/>
    <property type="match status" value="1"/>
</dbReference>
<dbReference type="InterPro" id="IPR048489">
    <property type="entry name" value="DksA_N"/>
</dbReference>
<reference evidence="7 8" key="1">
    <citation type="submission" date="2019-09" db="EMBL/GenBank/DDBJ databases">
        <authorList>
            <person name="Silva M."/>
            <person name="Pereira G."/>
            <person name="Lopes-Da-Costa L."/>
            <person name="Silva E."/>
        </authorList>
    </citation>
    <scope>NUCLEOTIDE SEQUENCE [LARGE SCALE GENOMIC DNA]</scope>
    <source>
        <strain evidence="7 8">FMV-PI01</strain>
    </source>
</reference>
<keyword evidence="8" id="KW-1185">Reference proteome</keyword>
<dbReference type="PROSITE" id="PS01102">
    <property type="entry name" value="ZF_DKSA_1"/>
    <property type="match status" value="1"/>
</dbReference>
<dbReference type="PROSITE" id="PS51128">
    <property type="entry name" value="ZF_DKSA_2"/>
    <property type="match status" value="1"/>
</dbReference>
<protein>
    <submittedName>
        <fullName evidence="7">RNA polymerase-binding protein DksA</fullName>
    </submittedName>
</protein>
<feature type="domain" description="Zinc finger DksA/TraR C4-type" evidence="5">
    <location>
        <begin position="80"/>
        <end position="114"/>
    </location>
</feature>
<accession>A0A6L5WLG7</accession>
<comment type="caution">
    <text evidence="7">The sequence shown here is derived from an EMBL/GenBank/DDBJ whole genome shotgun (WGS) entry which is preliminary data.</text>
</comment>
<evidence type="ECO:0000313" key="8">
    <source>
        <dbReference type="Proteomes" id="UP000476338"/>
    </source>
</evidence>
<evidence type="ECO:0000259" key="6">
    <source>
        <dbReference type="Pfam" id="PF21157"/>
    </source>
</evidence>
<dbReference type="GO" id="GO:0008270">
    <property type="term" value="F:zinc ion binding"/>
    <property type="evidence" value="ECO:0007669"/>
    <property type="project" value="UniProtKB-KW"/>
</dbReference>